<organism evidence="2 3">
    <name type="scientific">Hypsibius exemplaris</name>
    <name type="common">Freshwater tardigrade</name>
    <dbReference type="NCBI Taxonomy" id="2072580"/>
    <lineage>
        <taxon>Eukaryota</taxon>
        <taxon>Metazoa</taxon>
        <taxon>Ecdysozoa</taxon>
        <taxon>Tardigrada</taxon>
        <taxon>Eutardigrada</taxon>
        <taxon>Parachela</taxon>
        <taxon>Hypsibioidea</taxon>
        <taxon>Hypsibiidae</taxon>
        <taxon>Hypsibius</taxon>
    </lineage>
</organism>
<protein>
    <recommendedName>
        <fullName evidence="1">VIT domain-containing protein</fullName>
    </recommendedName>
</protein>
<comment type="caution">
    <text evidence="2">The sequence shown here is derived from an EMBL/GenBank/DDBJ whole genome shotgun (WGS) entry which is preliminary data.</text>
</comment>
<accession>A0A9X6NBU9</accession>
<reference evidence="3" key="1">
    <citation type="submission" date="2017-01" db="EMBL/GenBank/DDBJ databases">
        <title>Comparative genomics of anhydrobiosis in the tardigrade Hypsibius dujardini.</title>
        <authorList>
            <person name="Yoshida Y."/>
            <person name="Koutsovoulos G."/>
            <person name="Laetsch D."/>
            <person name="Stevens L."/>
            <person name="Kumar S."/>
            <person name="Horikawa D."/>
            <person name="Ishino K."/>
            <person name="Komine S."/>
            <person name="Tomita M."/>
            <person name="Blaxter M."/>
            <person name="Arakawa K."/>
        </authorList>
    </citation>
    <scope>NUCLEOTIDE SEQUENCE [LARGE SCALE GENOMIC DNA]</scope>
    <source>
        <strain evidence="3">Z151</strain>
    </source>
</reference>
<dbReference type="PANTHER" id="PTHR45737">
    <property type="entry name" value="VON WILLEBRAND FACTOR A DOMAIN-CONTAINING PROTEIN 5A"/>
    <property type="match status" value="1"/>
</dbReference>
<dbReference type="Proteomes" id="UP000192578">
    <property type="component" value="Unassembled WGS sequence"/>
</dbReference>
<dbReference type="Pfam" id="PF08487">
    <property type="entry name" value="VIT"/>
    <property type="match status" value="1"/>
</dbReference>
<gene>
    <name evidence="2" type="ORF">BV898_15731</name>
</gene>
<name>A0A9X6NBU9_HYPEX</name>
<evidence type="ECO:0000313" key="3">
    <source>
        <dbReference type="Proteomes" id="UP000192578"/>
    </source>
</evidence>
<dbReference type="AlphaFoldDB" id="A0A9X6NBU9"/>
<evidence type="ECO:0000313" key="2">
    <source>
        <dbReference type="EMBL" id="OWA51237.1"/>
    </source>
</evidence>
<evidence type="ECO:0000259" key="1">
    <source>
        <dbReference type="PROSITE" id="PS51468"/>
    </source>
</evidence>
<dbReference type="SMART" id="SM00609">
    <property type="entry name" value="VIT"/>
    <property type="match status" value="1"/>
</dbReference>
<dbReference type="EMBL" id="MTYJ01000218">
    <property type="protein sequence ID" value="OWA51237.1"/>
    <property type="molecule type" value="Genomic_DNA"/>
</dbReference>
<proteinExistence type="predicted"/>
<dbReference type="PROSITE" id="PS51468">
    <property type="entry name" value="VIT"/>
    <property type="match status" value="1"/>
</dbReference>
<dbReference type="PANTHER" id="PTHR45737:SF6">
    <property type="entry name" value="VON WILLEBRAND FACTOR A DOMAIN-CONTAINING PROTEIN 5A"/>
    <property type="match status" value="1"/>
</dbReference>
<sequence>MMPNNDLGPTCIMLQLFTNIRIPLTDVDYGVDIKSFAGHVTVNQTYKNTEDEDIEAVYKFPMNDQVAIVGLTVYIDNRTIKTKFKKADSLLNYMNTLVSNNGAYLRKQRHSSDDSFEMNVGRLPRGKECMVSISYVSTLESVTETKMRLTIPMALAPRYTPSRKDSSGAVGDIAVPGKFETSVTYSATLTGHVAWKVRNLGDLLRHPDRSCRRRRSD</sequence>
<dbReference type="InterPro" id="IPR013694">
    <property type="entry name" value="VIT"/>
</dbReference>
<keyword evidence="3" id="KW-1185">Reference proteome</keyword>
<dbReference type="OrthoDB" id="1729737at2759"/>
<feature type="domain" description="VIT" evidence="1">
    <location>
        <begin position="8"/>
        <end position="137"/>
    </location>
</feature>